<evidence type="ECO:0000256" key="4">
    <source>
        <dbReference type="ARBA" id="ARBA00022989"/>
    </source>
</evidence>
<dbReference type="RefSeq" id="WP_228275337.1">
    <property type="nucleotide sequence ID" value="NZ_MF078635.1"/>
</dbReference>
<proteinExistence type="predicted"/>
<feature type="transmembrane region" description="Helical" evidence="6">
    <location>
        <begin position="143"/>
        <end position="168"/>
    </location>
</feature>
<feature type="transmembrane region" description="Helical" evidence="6">
    <location>
        <begin position="6"/>
        <end position="30"/>
    </location>
</feature>
<sequence>MDFILETILAFCAFSFVASITPGPTNFLILSTSHQFSIKKTLGLIFGGSIGAASLVLITGLGIGTTLNEYPKIQLILSFTGGIWLSYIGWKIFNYRSDLESKIQNQNKKNGFFTGFFLQFINPKSWLMAIAVITVYTAQLANYYQSLILFSFIFMLISLPCLFIWAYLGKITKKILSTAHHMVLFNRVLGTVLLISVWYPILHAI</sequence>
<dbReference type="Pfam" id="PF01810">
    <property type="entry name" value="LysE"/>
    <property type="match status" value="1"/>
</dbReference>
<evidence type="ECO:0000256" key="6">
    <source>
        <dbReference type="SAM" id="Phobius"/>
    </source>
</evidence>
<dbReference type="GO" id="GO:0005886">
    <property type="term" value="C:plasma membrane"/>
    <property type="evidence" value="ECO:0007669"/>
    <property type="project" value="UniProtKB-SubCell"/>
</dbReference>
<geneLocation type="plasmid" evidence="7">
    <name>pLS535</name>
</geneLocation>
<dbReference type="GO" id="GO:0033228">
    <property type="term" value="P:cysteine export across plasma membrane"/>
    <property type="evidence" value="ECO:0007669"/>
    <property type="project" value="TreeGrafter"/>
</dbReference>
<comment type="subcellular location">
    <subcellularLocation>
        <location evidence="1">Cell membrane</location>
        <topology evidence="1">Multi-pass membrane protein</topology>
    </subcellularLocation>
</comment>
<keyword evidence="5 6" id="KW-0472">Membrane</keyword>
<dbReference type="InterPro" id="IPR001123">
    <property type="entry name" value="LeuE-type"/>
</dbReference>
<evidence type="ECO:0000256" key="2">
    <source>
        <dbReference type="ARBA" id="ARBA00022475"/>
    </source>
</evidence>
<evidence type="ECO:0000256" key="1">
    <source>
        <dbReference type="ARBA" id="ARBA00004651"/>
    </source>
</evidence>
<evidence type="ECO:0000313" key="7">
    <source>
        <dbReference type="EMBL" id="AUF80847.1"/>
    </source>
</evidence>
<feature type="transmembrane region" description="Helical" evidence="6">
    <location>
        <begin position="73"/>
        <end position="90"/>
    </location>
</feature>
<dbReference type="GO" id="GO:0015171">
    <property type="term" value="F:amino acid transmembrane transporter activity"/>
    <property type="evidence" value="ECO:0007669"/>
    <property type="project" value="TreeGrafter"/>
</dbReference>
<keyword evidence="3 6" id="KW-0812">Transmembrane</keyword>
<keyword evidence="7" id="KW-0614">Plasmid</keyword>
<organism evidence="7">
    <name type="scientific">Acinetobacter pittii</name>
    <name type="common">Acinetobacter genomosp. 3</name>
    <dbReference type="NCBI Taxonomy" id="48296"/>
    <lineage>
        <taxon>Bacteria</taxon>
        <taxon>Pseudomonadati</taxon>
        <taxon>Pseudomonadota</taxon>
        <taxon>Gammaproteobacteria</taxon>
        <taxon>Moraxellales</taxon>
        <taxon>Moraxellaceae</taxon>
        <taxon>Acinetobacter</taxon>
        <taxon>Acinetobacter calcoaceticus/baumannii complex</taxon>
    </lineage>
</organism>
<dbReference type="EMBL" id="MF078635">
    <property type="protein sequence ID" value="AUF80847.1"/>
    <property type="molecule type" value="Genomic_DNA"/>
</dbReference>
<accession>A0A2H4ZHZ6</accession>
<dbReference type="PANTHER" id="PTHR30086:SF20">
    <property type="entry name" value="ARGININE EXPORTER PROTEIN ARGO-RELATED"/>
    <property type="match status" value="1"/>
</dbReference>
<keyword evidence="4 6" id="KW-1133">Transmembrane helix</keyword>
<evidence type="ECO:0000256" key="3">
    <source>
        <dbReference type="ARBA" id="ARBA00022692"/>
    </source>
</evidence>
<feature type="transmembrane region" description="Helical" evidence="6">
    <location>
        <begin position="111"/>
        <end position="137"/>
    </location>
</feature>
<feature type="transmembrane region" description="Helical" evidence="6">
    <location>
        <begin position="180"/>
        <end position="201"/>
    </location>
</feature>
<name>A0A2H4ZHZ6_ACIPI</name>
<dbReference type="PANTHER" id="PTHR30086">
    <property type="entry name" value="ARGININE EXPORTER PROTEIN ARGO"/>
    <property type="match status" value="1"/>
</dbReference>
<gene>
    <name evidence="7" type="primary">lysE</name>
</gene>
<reference evidence="7" key="1">
    <citation type="journal article" date="2017" name="J. Antimicrob. Chemother.">
        <title>Uncommon carbapenemase-encoding plasmids in the clinically emergent Acinetobacter pittii.</title>
        <authorList>
            <person name="Silva L."/>
            <person name="Mourao J."/>
            <person name="Grosso F."/>
            <person name="Peixe L."/>
        </authorList>
    </citation>
    <scope>NUCLEOTIDE SEQUENCE</scope>
    <source>
        <strain evidence="7">HGSA535</strain>
        <plasmid evidence="7">pLS535</plasmid>
    </source>
</reference>
<keyword evidence="2" id="KW-1003">Cell membrane</keyword>
<protein>
    <submittedName>
        <fullName evidence="7">LysE</fullName>
    </submittedName>
</protein>
<dbReference type="AlphaFoldDB" id="A0A2H4ZHZ6"/>
<feature type="transmembrane region" description="Helical" evidence="6">
    <location>
        <begin position="42"/>
        <end position="67"/>
    </location>
</feature>
<evidence type="ECO:0000256" key="5">
    <source>
        <dbReference type="ARBA" id="ARBA00023136"/>
    </source>
</evidence>